<feature type="region of interest" description="Disordered" evidence="12">
    <location>
        <begin position="1"/>
        <end position="58"/>
    </location>
</feature>
<evidence type="ECO:0000313" key="14">
    <source>
        <dbReference type="EMBL" id="SPN97820.1"/>
    </source>
</evidence>
<evidence type="ECO:0000256" key="5">
    <source>
        <dbReference type="ARBA" id="ARBA00022741"/>
    </source>
</evidence>
<organism evidence="14 15">
    <name type="scientific">Cephalotrichum gorgonifer</name>
    <dbReference type="NCBI Taxonomy" id="2041049"/>
    <lineage>
        <taxon>Eukaryota</taxon>
        <taxon>Fungi</taxon>
        <taxon>Dikarya</taxon>
        <taxon>Ascomycota</taxon>
        <taxon>Pezizomycotina</taxon>
        <taxon>Sordariomycetes</taxon>
        <taxon>Hypocreomycetidae</taxon>
        <taxon>Microascales</taxon>
        <taxon>Microascaceae</taxon>
        <taxon>Cephalotrichum</taxon>
    </lineage>
</organism>
<keyword evidence="15" id="KW-1185">Reference proteome</keyword>
<dbReference type="Proteomes" id="UP001187682">
    <property type="component" value="Unassembled WGS sequence"/>
</dbReference>
<dbReference type="InterPro" id="IPR007696">
    <property type="entry name" value="DNA_mismatch_repair_MutS_core"/>
</dbReference>
<dbReference type="InterPro" id="IPR000432">
    <property type="entry name" value="DNA_mismatch_repair_MutS_C"/>
</dbReference>
<dbReference type="EMBL" id="ONZQ02000001">
    <property type="protein sequence ID" value="SPN97820.1"/>
    <property type="molecule type" value="Genomic_DNA"/>
</dbReference>
<protein>
    <recommendedName>
        <fullName evidence="10">DNA mismatch repair protein MSH5</fullName>
    </recommendedName>
    <alternativeName>
        <fullName evidence="11">MutS protein homolog 5</fullName>
    </alternativeName>
</protein>
<evidence type="ECO:0000259" key="13">
    <source>
        <dbReference type="PROSITE" id="PS00486"/>
    </source>
</evidence>
<evidence type="ECO:0000256" key="10">
    <source>
        <dbReference type="ARBA" id="ARBA00073549"/>
    </source>
</evidence>
<dbReference type="CDD" id="cd03281">
    <property type="entry name" value="ABC_MSH5_euk"/>
    <property type="match status" value="1"/>
</dbReference>
<keyword evidence="8" id="KW-0539">Nucleus</keyword>
<sequence length="955" mass="103354">MPAKRRSDGIHPSTPLSGPASSYCGAVFGESSDRYNENSQGERSGDLHPPATSPAQAALGRCRSVGTASAGSGSRTTAFGDCISSDGRTDTTLAIDMKTDGTLGCTYFNGDGGTLFLLQEVASADMTWVDQLLLHAQPNVVLLPARAPESLVRHLERLAEPAMEGNGGGPFISRTIRSAEFSFETAIERLVSLDLASWEWPSRTPEPAAQREPGEALDMSVKRMRLGTIVDTDCRLSVGCCGAVIGDLNRRRELSMALGAHNVSSARMFTLSDRMLVNADTLASLQILRSELHPNPQTQSSNTLPGGLKENLSVFGLFKQLAHTPQGKAKLRQVFLQPTVDLTVIEERQRAISLFTLAENEDTVRGIQRSLRKIQDIRRDVERLERGAKSTTFHASADHGLWQTLQRFSIYAATVGEGVSRLSLPGERVESVEKIFTGIQTETLRIVGRLVNKTVDFEQSASRGHAAVAVGIDAQLDRLKHDYDGMGSFLTEVSSKLLTELPDWARGHVRNCIFLPQLGFLTVVQMDGETGAGRYGGQGLQGDTWEKSFSANGAVYYKNRRMRELDAHFGDIYGTIVGREIEILHELASRVLSYQEELVRASDACGDLDSLVALGVGAKRYGWVAPTVTDASNVIHIRNGRHPLQELAVPQYIPNGCYLGGFTDQEEFGGEVEGLRDDPGQYTNVMVLTGPNHSGKSIYLRQVALIVYLAHIGSYVPAESATIGLTDRILTRMTTKESACRSESAFSIDLRQMAFALRSVTRRSLVLVDEFGKGTRAEDGVALMAALIGNIISRGDDGPRVLAATHHHELFEPGVLDMSPNIKLAHMDVQTNAGDEHAEDEPVFLYTLVPGNATTSFGVHCAAINGVGTDVVQRAEGITRLLGSGEDLESACAGLSEDEASQLEKAEAIARRFLAAGLGHLRQSEGEGGNRDGHGKRKELVDLCMECGRQANIGG</sequence>
<evidence type="ECO:0000256" key="9">
    <source>
        <dbReference type="ARBA" id="ARBA00023254"/>
    </source>
</evidence>
<dbReference type="SMART" id="SM00533">
    <property type="entry name" value="MUTSd"/>
    <property type="match status" value="1"/>
</dbReference>
<dbReference type="SUPFAM" id="SSF48334">
    <property type="entry name" value="DNA repair protein MutS, domain III"/>
    <property type="match status" value="1"/>
</dbReference>
<dbReference type="PANTHER" id="PTHR11361">
    <property type="entry name" value="DNA MISMATCH REPAIR PROTEIN MUTS FAMILY MEMBER"/>
    <property type="match status" value="1"/>
</dbReference>
<feature type="domain" description="DNA mismatch repair proteins mutS family" evidence="13">
    <location>
        <begin position="764"/>
        <end position="780"/>
    </location>
</feature>
<dbReference type="InterPro" id="IPR036187">
    <property type="entry name" value="DNA_mismatch_repair_MutS_sf"/>
</dbReference>
<keyword evidence="6" id="KW-0067">ATP-binding</keyword>
<proteinExistence type="inferred from homology"/>
<dbReference type="GO" id="GO:0140664">
    <property type="term" value="F:ATP-dependent DNA damage sensor activity"/>
    <property type="evidence" value="ECO:0007669"/>
    <property type="project" value="InterPro"/>
</dbReference>
<evidence type="ECO:0000256" key="6">
    <source>
        <dbReference type="ARBA" id="ARBA00022840"/>
    </source>
</evidence>
<keyword evidence="5" id="KW-0547">Nucleotide-binding</keyword>
<keyword evidence="9" id="KW-0469">Meiosis</keyword>
<dbReference type="InterPro" id="IPR027417">
    <property type="entry name" value="P-loop_NTPase"/>
</dbReference>
<dbReference type="FunFam" id="3.40.50.300:FF:001067">
    <property type="entry name" value="DNA mismatch repair protein MSH5"/>
    <property type="match status" value="1"/>
</dbReference>
<comment type="similarity">
    <text evidence="3">Belongs to the DNA mismatch repair MutS family.</text>
</comment>
<dbReference type="GO" id="GO:0051026">
    <property type="term" value="P:chiasma assembly"/>
    <property type="evidence" value="ECO:0007669"/>
    <property type="project" value="UniProtKB-ARBA"/>
</dbReference>
<dbReference type="GO" id="GO:0005524">
    <property type="term" value="F:ATP binding"/>
    <property type="evidence" value="ECO:0007669"/>
    <property type="project" value="UniProtKB-KW"/>
</dbReference>
<name>A0AAE8MSE1_9PEZI</name>
<comment type="caution">
    <text evidence="14">The sequence shown here is derived from an EMBL/GenBank/DDBJ whole genome shotgun (WGS) entry which is preliminary data.</text>
</comment>
<keyword evidence="7" id="KW-0238">DNA-binding</keyword>
<accession>A0AAE8MSE1</accession>
<keyword evidence="4" id="KW-0158">Chromosome</keyword>
<evidence type="ECO:0000256" key="8">
    <source>
        <dbReference type="ARBA" id="ARBA00023242"/>
    </source>
</evidence>
<dbReference type="InterPro" id="IPR045076">
    <property type="entry name" value="MutS"/>
</dbReference>
<evidence type="ECO:0000256" key="12">
    <source>
        <dbReference type="SAM" id="MobiDB-lite"/>
    </source>
</evidence>
<gene>
    <name evidence="14" type="ORF">DNG_01332</name>
</gene>
<evidence type="ECO:0000256" key="11">
    <source>
        <dbReference type="ARBA" id="ARBA00077470"/>
    </source>
</evidence>
<dbReference type="Gene3D" id="1.10.1420.10">
    <property type="match status" value="1"/>
</dbReference>
<evidence type="ECO:0000256" key="4">
    <source>
        <dbReference type="ARBA" id="ARBA00022454"/>
    </source>
</evidence>
<dbReference type="PROSITE" id="PS00486">
    <property type="entry name" value="DNA_MISMATCH_REPAIR_2"/>
    <property type="match status" value="1"/>
</dbReference>
<dbReference type="Pfam" id="PF00488">
    <property type="entry name" value="MutS_V"/>
    <property type="match status" value="1"/>
</dbReference>
<dbReference type="SMART" id="SM00534">
    <property type="entry name" value="MUTSac"/>
    <property type="match status" value="1"/>
</dbReference>
<dbReference type="GO" id="GO:0005634">
    <property type="term" value="C:nucleus"/>
    <property type="evidence" value="ECO:0007669"/>
    <property type="project" value="UniProtKB-SubCell"/>
</dbReference>
<evidence type="ECO:0000256" key="1">
    <source>
        <dbReference type="ARBA" id="ARBA00004123"/>
    </source>
</evidence>
<dbReference type="GO" id="GO:0006298">
    <property type="term" value="P:mismatch repair"/>
    <property type="evidence" value="ECO:0007669"/>
    <property type="project" value="InterPro"/>
</dbReference>
<dbReference type="GO" id="GO:0030983">
    <property type="term" value="F:mismatched DNA binding"/>
    <property type="evidence" value="ECO:0007669"/>
    <property type="project" value="InterPro"/>
</dbReference>
<evidence type="ECO:0000256" key="7">
    <source>
        <dbReference type="ARBA" id="ARBA00023125"/>
    </source>
</evidence>
<reference evidence="14" key="1">
    <citation type="submission" date="2018-03" db="EMBL/GenBank/DDBJ databases">
        <authorList>
            <person name="Guldener U."/>
        </authorList>
    </citation>
    <scope>NUCLEOTIDE SEQUENCE</scope>
</reference>
<evidence type="ECO:0000256" key="3">
    <source>
        <dbReference type="ARBA" id="ARBA00006271"/>
    </source>
</evidence>
<dbReference type="Gene3D" id="3.40.50.300">
    <property type="entry name" value="P-loop containing nucleotide triphosphate hydrolases"/>
    <property type="match status" value="1"/>
</dbReference>
<dbReference type="AlphaFoldDB" id="A0AAE8MSE1"/>
<evidence type="ECO:0000313" key="15">
    <source>
        <dbReference type="Proteomes" id="UP001187682"/>
    </source>
</evidence>
<dbReference type="PANTHER" id="PTHR11361:SF20">
    <property type="entry name" value="MUTS PROTEIN HOMOLOG 5"/>
    <property type="match status" value="1"/>
</dbReference>
<dbReference type="GO" id="GO:0005694">
    <property type="term" value="C:chromosome"/>
    <property type="evidence" value="ECO:0007669"/>
    <property type="project" value="UniProtKB-SubCell"/>
</dbReference>
<dbReference type="SUPFAM" id="SSF52540">
    <property type="entry name" value="P-loop containing nucleoside triphosphate hydrolases"/>
    <property type="match status" value="1"/>
</dbReference>
<dbReference type="Pfam" id="PF05192">
    <property type="entry name" value="MutS_III"/>
    <property type="match status" value="1"/>
</dbReference>
<comment type="subcellular location">
    <subcellularLocation>
        <location evidence="2">Chromosome</location>
    </subcellularLocation>
    <subcellularLocation>
        <location evidence="1">Nucleus</location>
    </subcellularLocation>
</comment>
<evidence type="ECO:0000256" key="2">
    <source>
        <dbReference type="ARBA" id="ARBA00004286"/>
    </source>
</evidence>